<evidence type="ECO:0000259" key="5">
    <source>
        <dbReference type="SMART" id="SM00978"/>
    </source>
</evidence>
<comment type="similarity">
    <text evidence="2">Belongs to the Tim44 family.</text>
</comment>
<comment type="subcellular location">
    <subcellularLocation>
        <location evidence="1">Membrane</location>
    </subcellularLocation>
</comment>
<dbReference type="NCBIfam" id="NF033779">
    <property type="entry name" value="Tim44_TimA_adap"/>
    <property type="match status" value="1"/>
</dbReference>
<dbReference type="PANTHER" id="PTHR10721">
    <property type="entry name" value="MITOCHONDRIAL IMPORT INNER MEMBRANE TRANSLOCASE SUBUNIT TIM44"/>
    <property type="match status" value="1"/>
</dbReference>
<evidence type="ECO:0000256" key="2">
    <source>
        <dbReference type="ARBA" id="ARBA00009597"/>
    </source>
</evidence>
<evidence type="ECO:0000313" key="6">
    <source>
        <dbReference type="EMBL" id="MBK5927029.1"/>
    </source>
</evidence>
<reference evidence="6" key="2">
    <citation type="journal article" date="2020" name="Microorganisms">
        <title>Osmotic Adaptation and Compatible Solute Biosynthesis of Phototrophic Bacteria as Revealed from Genome Analyses.</title>
        <authorList>
            <person name="Imhoff J.F."/>
            <person name="Rahn T."/>
            <person name="Kunzel S."/>
            <person name="Keller A."/>
            <person name="Neulinger S.C."/>
        </authorList>
    </citation>
    <scope>NUCLEOTIDE SEQUENCE</scope>
    <source>
        <strain evidence="6">LMG 28126</strain>
    </source>
</reference>
<dbReference type="Pfam" id="PF04280">
    <property type="entry name" value="Tim44"/>
    <property type="match status" value="1"/>
</dbReference>
<dbReference type="Proteomes" id="UP000706333">
    <property type="component" value="Unassembled WGS sequence"/>
</dbReference>
<dbReference type="InterPro" id="IPR007379">
    <property type="entry name" value="Tim44-like_dom"/>
</dbReference>
<evidence type="ECO:0000256" key="3">
    <source>
        <dbReference type="ARBA" id="ARBA00022946"/>
    </source>
</evidence>
<dbReference type="SUPFAM" id="SSF54427">
    <property type="entry name" value="NTF2-like"/>
    <property type="match status" value="1"/>
</dbReference>
<dbReference type="AlphaFoldDB" id="A0A934WIL8"/>
<evidence type="ECO:0000256" key="1">
    <source>
        <dbReference type="ARBA" id="ARBA00004370"/>
    </source>
</evidence>
<keyword evidence="7" id="KW-1185">Reference proteome</keyword>
<dbReference type="PANTHER" id="PTHR10721:SF1">
    <property type="entry name" value="MITOCHONDRIAL IMPORT INNER MEMBRANE TRANSLOCASE SUBUNIT TIM44"/>
    <property type="match status" value="1"/>
</dbReference>
<dbReference type="GO" id="GO:0030150">
    <property type="term" value="P:protein import into mitochondrial matrix"/>
    <property type="evidence" value="ECO:0007669"/>
    <property type="project" value="TreeGrafter"/>
</dbReference>
<dbReference type="RefSeq" id="WP_201156797.1">
    <property type="nucleotide sequence ID" value="NZ_NHSD01000198.1"/>
</dbReference>
<dbReference type="SMART" id="SM00978">
    <property type="entry name" value="Tim44"/>
    <property type="match status" value="1"/>
</dbReference>
<protein>
    <submittedName>
        <fullName evidence="6">Preprotein translocase subunit Tim44</fullName>
    </submittedName>
</protein>
<sequence length="222" mass="24593">MDSAVLQLLVLAGIAIFLVLRLKSVLGTREGFEKPPVTDRPDAPVRSAGRRDFEVIEGGPDTDIIDHVPEASNEATALRAMKEAEPDFHVGDFLHGARQAYEMILMAFEKGDMDALVPFLSRDVYDSFMEVVEARENQGLTVEANFVGLRDVRITGAHFDSETAEGEITVRFEAELTSAVRNADGNIVEGDPNEIKRQRDTWTFARRMGVDDPNWQLVATGD</sequence>
<gene>
    <name evidence="6" type="ORF">CCR87_06680</name>
</gene>
<dbReference type="Gene3D" id="3.10.450.240">
    <property type="match status" value="1"/>
</dbReference>
<dbReference type="GO" id="GO:0016020">
    <property type="term" value="C:membrane"/>
    <property type="evidence" value="ECO:0007669"/>
    <property type="project" value="UniProtKB-SubCell"/>
</dbReference>
<accession>A0A934WIL8</accession>
<feature type="domain" description="Tim44-like" evidence="5">
    <location>
        <begin position="74"/>
        <end position="222"/>
    </location>
</feature>
<name>A0A934WIL8_9RHOB</name>
<keyword evidence="3" id="KW-0809">Transit peptide</keyword>
<dbReference type="InterPro" id="IPR016985">
    <property type="entry name" value="UCP031890_Tim44-rel"/>
</dbReference>
<dbReference type="InterPro" id="IPR039544">
    <property type="entry name" value="Tim44-like"/>
</dbReference>
<dbReference type="GO" id="GO:0051087">
    <property type="term" value="F:protein-folding chaperone binding"/>
    <property type="evidence" value="ECO:0007669"/>
    <property type="project" value="TreeGrafter"/>
</dbReference>
<reference evidence="6" key="1">
    <citation type="submission" date="2017-05" db="EMBL/GenBank/DDBJ databases">
        <authorList>
            <person name="Imhoff J.F."/>
            <person name="Rahn T."/>
            <person name="Kuenzel S."/>
            <person name="Neulinger S.C."/>
        </authorList>
    </citation>
    <scope>NUCLEOTIDE SEQUENCE</scope>
    <source>
        <strain evidence="6">LMG 28126</strain>
    </source>
</reference>
<proteinExistence type="inferred from homology"/>
<dbReference type="PIRSF" id="PIRSF031890">
    <property type="entry name" value="UCP031890_transporter_Tim44"/>
    <property type="match status" value="1"/>
</dbReference>
<dbReference type="EMBL" id="NHSD01000198">
    <property type="protein sequence ID" value="MBK5927029.1"/>
    <property type="molecule type" value="Genomic_DNA"/>
</dbReference>
<organism evidence="6 7">
    <name type="scientific">Rhodobaculum claviforme</name>
    <dbReference type="NCBI Taxonomy" id="1549854"/>
    <lineage>
        <taxon>Bacteria</taxon>
        <taxon>Pseudomonadati</taxon>
        <taxon>Pseudomonadota</taxon>
        <taxon>Alphaproteobacteria</taxon>
        <taxon>Rhodobacterales</taxon>
        <taxon>Paracoccaceae</taxon>
        <taxon>Rhodobaculum</taxon>
    </lineage>
</organism>
<evidence type="ECO:0000313" key="7">
    <source>
        <dbReference type="Proteomes" id="UP000706333"/>
    </source>
</evidence>
<comment type="caution">
    <text evidence="6">The sequence shown here is derived from an EMBL/GenBank/DDBJ whole genome shotgun (WGS) entry which is preliminary data.</text>
</comment>
<evidence type="ECO:0000256" key="4">
    <source>
        <dbReference type="ARBA" id="ARBA00023136"/>
    </source>
</evidence>
<keyword evidence="4" id="KW-0472">Membrane</keyword>
<dbReference type="InterPro" id="IPR032710">
    <property type="entry name" value="NTF2-like_dom_sf"/>
</dbReference>